<organism evidence="1 2">
    <name type="scientific">Phytophthora palmivora</name>
    <dbReference type="NCBI Taxonomy" id="4796"/>
    <lineage>
        <taxon>Eukaryota</taxon>
        <taxon>Sar</taxon>
        <taxon>Stramenopiles</taxon>
        <taxon>Oomycota</taxon>
        <taxon>Peronosporomycetes</taxon>
        <taxon>Peronosporales</taxon>
        <taxon>Peronosporaceae</taxon>
        <taxon>Phytophthora</taxon>
    </lineage>
</organism>
<reference evidence="1 2" key="1">
    <citation type="journal article" date="2017" name="Genome Biol. Evol.">
        <title>Phytophthora megakarya and P. palmivora, closely related causal agents of cacao black pod rot, underwent increases in genome sizes and gene numbers by different mechanisms.</title>
        <authorList>
            <person name="Ali S.S."/>
            <person name="Shao J."/>
            <person name="Lary D.J."/>
            <person name="Kronmiller B."/>
            <person name="Shen D."/>
            <person name="Strem M.D."/>
            <person name="Amoako-Attah I."/>
            <person name="Akrofi A.Y."/>
            <person name="Begoude B.A."/>
            <person name="Ten Hoopen G.M."/>
            <person name="Coulibaly K."/>
            <person name="Kebe B.I."/>
            <person name="Melnick R.L."/>
            <person name="Guiltinan M.J."/>
            <person name="Tyler B.M."/>
            <person name="Meinhardt L.W."/>
            <person name="Bailey B.A."/>
        </authorList>
    </citation>
    <scope>NUCLEOTIDE SEQUENCE [LARGE SCALE GENOMIC DNA]</scope>
    <source>
        <strain evidence="2">sbr112.9</strain>
    </source>
</reference>
<dbReference type="AlphaFoldDB" id="A0A2P4X3B3"/>
<evidence type="ECO:0000313" key="2">
    <source>
        <dbReference type="Proteomes" id="UP000237271"/>
    </source>
</evidence>
<accession>A0A2P4X3B3</accession>
<proteinExistence type="predicted"/>
<dbReference type="EMBL" id="NCKW01016953">
    <property type="protein sequence ID" value="POM60035.1"/>
    <property type="molecule type" value="Genomic_DNA"/>
</dbReference>
<sequence>MDPAKPFNPYSIETRDCCGMPWVNGFLSDNKIADCDFVLMMMNNLHAIYKDTPESLIGAVVYDKLLEKL</sequence>
<comment type="caution">
    <text evidence="1">The sequence shown here is derived from an EMBL/GenBank/DDBJ whole genome shotgun (WGS) entry which is preliminary data.</text>
</comment>
<name>A0A2P4X3B3_9STRA</name>
<gene>
    <name evidence="1" type="ORF">PHPALM_31156</name>
</gene>
<evidence type="ECO:0000313" key="1">
    <source>
        <dbReference type="EMBL" id="POM60035.1"/>
    </source>
</evidence>
<protein>
    <submittedName>
        <fullName evidence="1">Uncharacterized protein</fullName>
    </submittedName>
</protein>
<keyword evidence="2" id="KW-1185">Reference proteome</keyword>
<dbReference type="Proteomes" id="UP000237271">
    <property type="component" value="Unassembled WGS sequence"/>
</dbReference>